<keyword evidence="6" id="KW-1185">Reference proteome</keyword>
<dbReference type="InterPro" id="IPR016032">
    <property type="entry name" value="Sig_transdc_resp-reg_C-effctor"/>
</dbReference>
<dbReference type="PROSITE" id="PS50043">
    <property type="entry name" value="HTH_LUXR_2"/>
    <property type="match status" value="1"/>
</dbReference>
<evidence type="ECO:0000256" key="2">
    <source>
        <dbReference type="ARBA" id="ARBA00023125"/>
    </source>
</evidence>
<comment type="caution">
    <text evidence="5">The sequence shown here is derived from an EMBL/GenBank/DDBJ whole genome shotgun (WGS) entry which is preliminary data.</text>
</comment>
<evidence type="ECO:0000313" key="5">
    <source>
        <dbReference type="EMBL" id="SAK87427.1"/>
    </source>
</evidence>
<dbReference type="SMART" id="SM00421">
    <property type="entry name" value="HTH_LUXR"/>
    <property type="match status" value="1"/>
</dbReference>
<feature type="domain" description="HTH luxR-type" evidence="4">
    <location>
        <begin position="172"/>
        <end position="237"/>
    </location>
</feature>
<reference evidence="5" key="1">
    <citation type="submission" date="2016-01" db="EMBL/GenBank/DDBJ databases">
        <authorList>
            <person name="Peeters C."/>
        </authorList>
    </citation>
    <scope>NUCLEOTIDE SEQUENCE</scope>
    <source>
        <strain evidence="5">LMG 29322</strain>
    </source>
</reference>
<dbReference type="RefSeq" id="WP_061171220.1">
    <property type="nucleotide sequence ID" value="NZ_FCOA02000031.1"/>
</dbReference>
<evidence type="ECO:0000313" key="6">
    <source>
        <dbReference type="Proteomes" id="UP000054851"/>
    </source>
</evidence>
<dbReference type="OrthoDB" id="9794397at2"/>
<dbReference type="Proteomes" id="UP000054851">
    <property type="component" value="Unassembled WGS sequence"/>
</dbReference>
<evidence type="ECO:0000256" key="1">
    <source>
        <dbReference type="ARBA" id="ARBA00023015"/>
    </source>
</evidence>
<gene>
    <name evidence="5" type="ORF">AWB79_06182</name>
</gene>
<dbReference type="EMBL" id="FCOA02000031">
    <property type="protein sequence ID" value="SAK87427.1"/>
    <property type="molecule type" value="Genomic_DNA"/>
</dbReference>
<dbReference type="AlphaFoldDB" id="A0A158D0M3"/>
<keyword evidence="1" id="KW-0805">Transcription regulation</keyword>
<dbReference type="GO" id="GO:0006355">
    <property type="term" value="P:regulation of DNA-templated transcription"/>
    <property type="evidence" value="ECO:0007669"/>
    <property type="project" value="InterPro"/>
</dbReference>
<protein>
    <submittedName>
        <fullName evidence="5">LuxR family transcriptional regulator</fullName>
    </submittedName>
</protein>
<keyword evidence="2" id="KW-0238">DNA-binding</keyword>
<dbReference type="PANTHER" id="PTHR44688">
    <property type="entry name" value="DNA-BINDING TRANSCRIPTIONAL ACTIVATOR DEVR_DOSR"/>
    <property type="match status" value="1"/>
</dbReference>
<dbReference type="Pfam" id="PF00196">
    <property type="entry name" value="GerE"/>
    <property type="match status" value="1"/>
</dbReference>
<dbReference type="STRING" id="1777140.AWB79_06182"/>
<organism evidence="5 6">
    <name type="scientific">Caballeronia hypogeia</name>
    <dbReference type="NCBI Taxonomy" id="1777140"/>
    <lineage>
        <taxon>Bacteria</taxon>
        <taxon>Pseudomonadati</taxon>
        <taxon>Pseudomonadota</taxon>
        <taxon>Betaproteobacteria</taxon>
        <taxon>Burkholderiales</taxon>
        <taxon>Burkholderiaceae</taxon>
        <taxon>Caballeronia</taxon>
    </lineage>
</organism>
<dbReference type="GO" id="GO:0003677">
    <property type="term" value="F:DNA binding"/>
    <property type="evidence" value="ECO:0007669"/>
    <property type="project" value="UniProtKB-KW"/>
</dbReference>
<dbReference type="PANTHER" id="PTHR44688:SF16">
    <property type="entry name" value="DNA-BINDING TRANSCRIPTIONAL ACTIVATOR DEVR_DOSR"/>
    <property type="match status" value="1"/>
</dbReference>
<dbReference type="InterPro" id="IPR000792">
    <property type="entry name" value="Tscrpt_reg_LuxR_C"/>
</dbReference>
<dbReference type="InterPro" id="IPR036388">
    <property type="entry name" value="WH-like_DNA-bd_sf"/>
</dbReference>
<evidence type="ECO:0000256" key="3">
    <source>
        <dbReference type="ARBA" id="ARBA00023163"/>
    </source>
</evidence>
<sequence length="239" mass="27451">MQKREFQNSCSHEQLVADSRFAEETIEFVGKLTGVGPIAFYLVNDKTGRCDFQRHRVSDTFHRQYETVMEQYDPLGPQRVVCRDIRFGLLSGIANHCPEDQHYVRFLRAHGYSDVVETVFRDEDRLIGGLSLLLREQDSQERVLSMMEGVQPYVEFNLRRTVGRDRSMSRAEAAQRFLLSSREIDVVSLLMLGTTNNEIAESLNISIATVKTHVLKIFNKVGVPNRSTLISRMSDYGFH</sequence>
<accession>A0A158D0M3</accession>
<dbReference type="PRINTS" id="PR00038">
    <property type="entry name" value="HTHLUXR"/>
</dbReference>
<dbReference type="Gene3D" id="1.10.10.10">
    <property type="entry name" value="Winged helix-like DNA-binding domain superfamily/Winged helix DNA-binding domain"/>
    <property type="match status" value="1"/>
</dbReference>
<proteinExistence type="predicted"/>
<dbReference type="CDD" id="cd06170">
    <property type="entry name" value="LuxR_C_like"/>
    <property type="match status" value="1"/>
</dbReference>
<evidence type="ECO:0000259" key="4">
    <source>
        <dbReference type="PROSITE" id="PS50043"/>
    </source>
</evidence>
<name>A0A158D0M3_9BURK</name>
<dbReference type="SUPFAM" id="SSF46894">
    <property type="entry name" value="C-terminal effector domain of the bipartite response regulators"/>
    <property type="match status" value="1"/>
</dbReference>
<keyword evidence="3" id="KW-0804">Transcription</keyword>